<name>A0A255YP67_9SPHN</name>
<dbReference type="Proteomes" id="UP000216991">
    <property type="component" value="Unassembled WGS sequence"/>
</dbReference>
<dbReference type="CDD" id="cd07251">
    <property type="entry name" value="VOC_like"/>
    <property type="match status" value="1"/>
</dbReference>
<keyword evidence="3" id="KW-1185">Reference proteome</keyword>
<proteinExistence type="predicted"/>
<dbReference type="EMBL" id="NOXT01000096">
    <property type="protein sequence ID" value="OYQ31001.1"/>
    <property type="molecule type" value="Genomic_DNA"/>
</dbReference>
<comment type="caution">
    <text evidence="2">The sequence shown here is derived from an EMBL/GenBank/DDBJ whole genome shotgun (WGS) entry which is preliminary data.</text>
</comment>
<dbReference type="RefSeq" id="WP_094473176.1">
    <property type="nucleotide sequence ID" value="NZ_NOXT01000096.1"/>
</dbReference>
<evidence type="ECO:0000313" key="2">
    <source>
        <dbReference type="EMBL" id="OYQ31001.1"/>
    </source>
</evidence>
<protein>
    <submittedName>
        <fullName evidence="2">Glyoxalase</fullName>
    </submittedName>
</protein>
<gene>
    <name evidence="2" type="ORF">CHU93_05775</name>
</gene>
<dbReference type="SUPFAM" id="SSF54593">
    <property type="entry name" value="Glyoxalase/Bleomycin resistance protein/Dihydroxybiphenyl dioxygenase"/>
    <property type="match status" value="1"/>
</dbReference>
<dbReference type="OrthoDB" id="9798430at2"/>
<dbReference type="AlphaFoldDB" id="A0A255YP67"/>
<accession>A0A255YP67</accession>
<sequence length="141" mass="15218">MDQRISIVTLGTDDLPRAVAFWEAMGWPRKARKFDAIAMFQCGGLAFAIYPFDKLAEDCGMQDRGPGFGGFTLAHNVGSKAEVDELLARAVANGGTLQKPAHDAFWGGYSGYFCDPDGHPWEVAYNPFMLPGPDGAVTLGD</sequence>
<dbReference type="InterPro" id="IPR037523">
    <property type="entry name" value="VOC_core"/>
</dbReference>
<organism evidence="2 3">
    <name type="scientific">Sandarakinorhabdus cyanobacteriorum</name>
    <dbReference type="NCBI Taxonomy" id="1981098"/>
    <lineage>
        <taxon>Bacteria</taxon>
        <taxon>Pseudomonadati</taxon>
        <taxon>Pseudomonadota</taxon>
        <taxon>Alphaproteobacteria</taxon>
        <taxon>Sphingomonadales</taxon>
        <taxon>Sphingosinicellaceae</taxon>
        <taxon>Sandarakinorhabdus</taxon>
    </lineage>
</organism>
<dbReference type="Pfam" id="PF00903">
    <property type="entry name" value="Glyoxalase"/>
    <property type="match status" value="1"/>
</dbReference>
<dbReference type="PANTHER" id="PTHR36503:SF1">
    <property type="entry name" value="BLR2520 PROTEIN"/>
    <property type="match status" value="1"/>
</dbReference>
<feature type="domain" description="VOC" evidence="1">
    <location>
        <begin position="4"/>
        <end position="126"/>
    </location>
</feature>
<dbReference type="InterPro" id="IPR029068">
    <property type="entry name" value="Glyas_Bleomycin-R_OHBP_Dase"/>
</dbReference>
<dbReference type="InterPro" id="IPR004360">
    <property type="entry name" value="Glyas_Fos-R_dOase_dom"/>
</dbReference>
<dbReference type="PANTHER" id="PTHR36503">
    <property type="entry name" value="BLR2520 PROTEIN"/>
    <property type="match status" value="1"/>
</dbReference>
<evidence type="ECO:0000259" key="1">
    <source>
        <dbReference type="PROSITE" id="PS51819"/>
    </source>
</evidence>
<evidence type="ECO:0000313" key="3">
    <source>
        <dbReference type="Proteomes" id="UP000216991"/>
    </source>
</evidence>
<reference evidence="2 3" key="1">
    <citation type="submission" date="2017-07" db="EMBL/GenBank/DDBJ databases">
        <title>Sandarakinorhabdus cyanobacteriorum sp. nov., a novel bacterium isolated from cyanobacterial aggregates in a eutrophic lake.</title>
        <authorList>
            <person name="Cai H."/>
        </authorList>
    </citation>
    <scope>NUCLEOTIDE SEQUENCE [LARGE SCALE GENOMIC DNA]</scope>
    <source>
        <strain evidence="2 3">TH057</strain>
    </source>
</reference>
<dbReference type="Gene3D" id="3.10.180.10">
    <property type="entry name" value="2,3-Dihydroxybiphenyl 1,2-Dioxygenase, domain 1"/>
    <property type="match status" value="1"/>
</dbReference>
<dbReference type="PROSITE" id="PS51819">
    <property type="entry name" value="VOC"/>
    <property type="match status" value="1"/>
</dbReference>